<evidence type="ECO:0000313" key="8">
    <source>
        <dbReference type="Proteomes" id="UP001458880"/>
    </source>
</evidence>
<accession>A0AAW1LBJ1</accession>
<proteinExistence type="inferred from homology"/>
<dbReference type="GO" id="GO:0006882">
    <property type="term" value="P:intracellular zinc ion homeostasis"/>
    <property type="evidence" value="ECO:0007669"/>
    <property type="project" value="TreeGrafter"/>
</dbReference>
<evidence type="ECO:0000256" key="5">
    <source>
        <dbReference type="ARBA" id="ARBA00038485"/>
    </source>
</evidence>
<sequence>MSAISANLYNCGSGTENTTFSCLYQEIVFDLLPAWIMGTDGLPWVGVMIGSLLVGLSGILPLIVIPLGETDDLKQGDKANFLKTLLSFAVGGLLGDVFLHSLPEIWAHDVNRNGGQPSMYTGLLILTGLIVFVITEKIFSVIMKFNEEAVDEATNMLQNAEKINNNIKGFEPDMQAETERKKHITGYLNLVANAIDNFTHGLSLGGAFLVSFRLGCLTTFAILMHEVPHEVGDFAILLKSGFTRCDAALFQLFTAGVGLLGSLASLVFSGASNSMEARASWILPFTAGTFLHIGLVTILPDLLKEEDPKESLKQITALLLGIFIMACVTNVLE</sequence>
<dbReference type="EMBL" id="JASPKY010000120">
    <property type="protein sequence ID" value="KAK9732259.1"/>
    <property type="molecule type" value="Genomic_DNA"/>
</dbReference>
<evidence type="ECO:0000313" key="7">
    <source>
        <dbReference type="EMBL" id="KAK9732259.1"/>
    </source>
</evidence>
<evidence type="ECO:0000256" key="3">
    <source>
        <dbReference type="ARBA" id="ARBA00022989"/>
    </source>
</evidence>
<keyword evidence="8" id="KW-1185">Reference proteome</keyword>
<comment type="caution">
    <text evidence="7">The sequence shown here is derived from an EMBL/GenBank/DDBJ whole genome shotgun (WGS) entry which is preliminary data.</text>
</comment>
<evidence type="ECO:0000256" key="4">
    <source>
        <dbReference type="ARBA" id="ARBA00023136"/>
    </source>
</evidence>
<gene>
    <name evidence="7" type="ORF">QE152_g12906</name>
</gene>
<dbReference type="GO" id="GO:0005385">
    <property type="term" value="F:zinc ion transmembrane transporter activity"/>
    <property type="evidence" value="ECO:0007669"/>
    <property type="project" value="TreeGrafter"/>
</dbReference>
<comment type="similarity">
    <text evidence="5">Belongs to the ZIP transporter (TC 2.A.5) family. KE4/Catsup subfamily.</text>
</comment>
<feature type="transmembrane region" description="Helical" evidence="6">
    <location>
        <begin position="119"/>
        <end position="135"/>
    </location>
</feature>
<feature type="transmembrane region" description="Helical" evidence="6">
    <location>
        <begin position="315"/>
        <end position="332"/>
    </location>
</feature>
<feature type="transmembrane region" description="Helical" evidence="6">
    <location>
        <begin position="281"/>
        <end position="303"/>
    </location>
</feature>
<dbReference type="GO" id="GO:0016020">
    <property type="term" value="C:membrane"/>
    <property type="evidence" value="ECO:0007669"/>
    <property type="project" value="UniProtKB-SubCell"/>
</dbReference>
<evidence type="ECO:0000256" key="6">
    <source>
        <dbReference type="SAM" id="Phobius"/>
    </source>
</evidence>
<feature type="transmembrane region" description="Helical" evidence="6">
    <location>
        <begin position="80"/>
        <end position="99"/>
    </location>
</feature>
<dbReference type="InterPro" id="IPR003689">
    <property type="entry name" value="ZIP"/>
</dbReference>
<name>A0AAW1LBJ1_POPJA</name>
<dbReference type="AlphaFoldDB" id="A0AAW1LBJ1"/>
<dbReference type="PANTHER" id="PTHR16950:SF16">
    <property type="entry name" value="ZINC TRANSPORTER ZIP13"/>
    <property type="match status" value="1"/>
</dbReference>
<feature type="transmembrane region" description="Helical" evidence="6">
    <location>
        <begin position="42"/>
        <end position="68"/>
    </location>
</feature>
<keyword evidence="3 6" id="KW-1133">Transmembrane helix</keyword>
<organism evidence="7 8">
    <name type="scientific">Popillia japonica</name>
    <name type="common">Japanese beetle</name>
    <dbReference type="NCBI Taxonomy" id="7064"/>
    <lineage>
        <taxon>Eukaryota</taxon>
        <taxon>Metazoa</taxon>
        <taxon>Ecdysozoa</taxon>
        <taxon>Arthropoda</taxon>
        <taxon>Hexapoda</taxon>
        <taxon>Insecta</taxon>
        <taxon>Pterygota</taxon>
        <taxon>Neoptera</taxon>
        <taxon>Endopterygota</taxon>
        <taxon>Coleoptera</taxon>
        <taxon>Polyphaga</taxon>
        <taxon>Scarabaeiformia</taxon>
        <taxon>Scarabaeidae</taxon>
        <taxon>Rutelinae</taxon>
        <taxon>Popillia</taxon>
    </lineage>
</organism>
<feature type="transmembrane region" description="Helical" evidence="6">
    <location>
        <begin position="248"/>
        <end position="269"/>
    </location>
</feature>
<reference evidence="7 8" key="1">
    <citation type="journal article" date="2024" name="BMC Genomics">
        <title>De novo assembly and annotation of Popillia japonica's genome with initial clues to its potential as an invasive pest.</title>
        <authorList>
            <person name="Cucini C."/>
            <person name="Boschi S."/>
            <person name="Funari R."/>
            <person name="Cardaioli E."/>
            <person name="Iannotti N."/>
            <person name="Marturano G."/>
            <person name="Paoli F."/>
            <person name="Bruttini M."/>
            <person name="Carapelli A."/>
            <person name="Frati F."/>
            <person name="Nardi F."/>
        </authorList>
    </citation>
    <scope>NUCLEOTIDE SEQUENCE [LARGE SCALE GENOMIC DNA]</scope>
    <source>
        <strain evidence="7">DMR45628</strain>
    </source>
</reference>
<protein>
    <submittedName>
        <fullName evidence="7">ZIP Zinc transporter</fullName>
    </submittedName>
</protein>
<evidence type="ECO:0000256" key="2">
    <source>
        <dbReference type="ARBA" id="ARBA00022692"/>
    </source>
</evidence>
<dbReference type="Proteomes" id="UP001458880">
    <property type="component" value="Unassembled WGS sequence"/>
</dbReference>
<keyword evidence="2 6" id="KW-0812">Transmembrane</keyword>
<dbReference type="Pfam" id="PF02535">
    <property type="entry name" value="Zip"/>
    <property type="match status" value="1"/>
</dbReference>
<keyword evidence="4 6" id="KW-0472">Membrane</keyword>
<comment type="subcellular location">
    <subcellularLocation>
        <location evidence="1">Membrane</location>
        <topology evidence="1">Multi-pass membrane protein</topology>
    </subcellularLocation>
</comment>
<evidence type="ECO:0000256" key="1">
    <source>
        <dbReference type="ARBA" id="ARBA00004141"/>
    </source>
</evidence>
<dbReference type="PANTHER" id="PTHR16950">
    <property type="entry name" value="ZINC TRANSPORTER SLC39A7 HISTIDINE-RICH MEMBRANE PROTEIN KE4"/>
    <property type="match status" value="1"/>
</dbReference>